<feature type="compositionally biased region" description="Low complexity" evidence="1">
    <location>
        <begin position="10"/>
        <end position="25"/>
    </location>
</feature>
<evidence type="ECO:0000313" key="5">
    <source>
        <dbReference type="Proteomes" id="UP001161247"/>
    </source>
</evidence>
<organism evidence="4 5">
    <name type="scientific">Oldenlandia corymbosa var. corymbosa</name>
    <dbReference type="NCBI Taxonomy" id="529605"/>
    <lineage>
        <taxon>Eukaryota</taxon>
        <taxon>Viridiplantae</taxon>
        <taxon>Streptophyta</taxon>
        <taxon>Embryophyta</taxon>
        <taxon>Tracheophyta</taxon>
        <taxon>Spermatophyta</taxon>
        <taxon>Magnoliopsida</taxon>
        <taxon>eudicotyledons</taxon>
        <taxon>Gunneridae</taxon>
        <taxon>Pentapetalae</taxon>
        <taxon>asterids</taxon>
        <taxon>lamiids</taxon>
        <taxon>Gentianales</taxon>
        <taxon>Rubiaceae</taxon>
        <taxon>Rubioideae</taxon>
        <taxon>Spermacoceae</taxon>
        <taxon>Hedyotis-Oldenlandia complex</taxon>
        <taxon>Oldenlandia</taxon>
    </lineage>
</organism>
<name>A0AAV1CB24_OLDCO</name>
<feature type="compositionally biased region" description="Low complexity" evidence="1">
    <location>
        <begin position="108"/>
        <end position="119"/>
    </location>
</feature>
<keyword evidence="5" id="KW-1185">Reference proteome</keyword>
<feature type="domain" description="DUF3741" evidence="3">
    <location>
        <begin position="167"/>
        <end position="183"/>
    </location>
</feature>
<dbReference type="AlphaFoldDB" id="A0AAV1CB24"/>
<accession>A0AAV1CB24</accession>
<dbReference type="Proteomes" id="UP001161247">
    <property type="component" value="Chromosome 1"/>
</dbReference>
<dbReference type="PANTHER" id="PTHR37751:SF1">
    <property type="entry name" value="LOW PROTEIN: M-PHASE INDUCER PHOSPHATASE-LIKE PROTEIN"/>
    <property type="match status" value="1"/>
</dbReference>
<sequence length="799" mass="88521">MGREWLFFWGSSSSSSSSSSSNGGKSTKKPGKSGGGGATAAAAEVAAPTGCMCAVLQLFDLHQFQMALHHQPSFRPTASFLHDEPCSIARTGLEAPRNSLELDEPAVSTESSDYSSSSSTRRKEPENLNIPKVNIQIKTTRDNKSPRTSISKPDQLLNSCSSPGGDKTPTLVARLMGLDQLPPPPPQLHRTSTTTTPPAYGHGPLDRFRRDHHHKHPSGSGLPNLSQNHHRSRRSFYDNDVVAGGTISLPETPRISSASSSRRSDVEYQAHRLSLQISNNKENINDFEISARKRRELLNYKRADEDLLPKSRSDYAKEIVKQIKENVVRRKVGLNDITNTLKSGDQKVTTKTDVDDHVVLLKPKKPSNKVNHVTKKVGGHESAAPSKQSTPSCSPRLLDIMINEPLGTKNYHPSSESPRLVSTWSPSPENQPQPPPSGKVHLTSKPQPLKLRDQEQQNPAGVVKKPKKDDKEEKCGSGISSRRSKPQAVDLIMKKKEEPFIRPTTAQRGNNGTDKKCKKTPISNDIFNISVPNLLPVKKQAQASSSDGELKWKSSPQIYSGSSQGYNKHQKKVVTDSPNFQEYNPDRNYRTTTSTNVVVASSSSSSSSCGDGEVVELEYRHYIQRILKRAGVDKSTPVSLAKWYSPSHPLDPSIFHYIELFHPTHHAVTNVNKSPAELNLRCNRKLVFQLVDELLADVLKPYLVAGSRCRNRDQMYGSELIEVLCSRIKKFPRADCKVLEDIDALIDTDLGNAASSSSLSWVHANCDEEEREKLVEEIQRDIMKSLVHDTTKMATQQVF</sequence>
<feature type="region of interest" description="Disordered" evidence="1">
    <location>
        <begin position="540"/>
        <end position="592"/>
    </location>
</feature>
<reference evidence="4" key="1">
    <citation type="submission" date="2023-03" db="EMBL/GenBank/DDBJ databases">
        <authorList>
            <person name="Julca I."/>
        </authorList>
    </citation>
    <scope>NUCLEOTIDE SEQUENCE</scope>
</reference>
<feature type="compositionally biased region" description="Polar residues" evidence="1">
    <location>
        <begin position="554"/>
        <end position="567"/>
    </location>
</feature>
<feature type="compositionally biased region" description="Basic residues" evidence="1">
    <location>
        <begin position="364"/>
        <end position="377"/>
    </location>
</feature>
<dbReference type="InterPro" id="IPR032795">
    <property type="entry name" value="DUF3741-assoc"/>
</dbReference>
<feature type="compositionally biased region" description="Polar residues" evidence="1">
    <location>
        <begin position="411"/>
        <end position="424"/>
    </location>
</feature>
<gene>
    <name evidence="4" type="ORF">OLC1_LOCUS3878</name>
</gene>
<feature type="region of interest" description="Disordered" evidence="1">
    <location>
        <begin position="9"/>
        <end position="38"/>
    </location>
</feature>
<feature type="compositionally biased region" description="Polar residues" evidence="1">
    <location>
        <begin position="146"/>
        <end position="162"/>
    </location>
</feature>
<protein>
    <submittedName>
        <fullName evidence="4">OLC1v1027304C1</fullName>
    </submittedName>
</protein>
<dbReference type="Pfam" id="PF14309">
    <property type="entry name" value="DUF4378"/>
    <property type="match status" value="1"/>
</dbReference>
<evidence type="ECO:0000256" key="1">
    <source>
        <dbReference type="SAM" id="MobiDB-lite"/>
    </source>
</evidence>
<evidence type="ECO:0000259" key="2">
    <source>
        <dbReference type="Pfam" id="PF14309"/>
    </source>
</evidence>
<evidence type="ECO:0000313" key="4">
    <source>
        <dbReference type="EMBL" id="CAI9092130.1"/>
    </source>
</evidence>
<dbReference type="InterPro" id="IPR025486">
    <property type="entry name" value="DUF4378"/>
</dbReference>
<evidence type="ECO:0000259" key="3">
    <source>
        <dbReference type="Pfam" id="PF14383"/>
    </source>
</evidence>
<feature type="region of interest" description="Disordered" evidence="1">
    <location>
        <begin position="245"/>
        <end position="264"/>
    </location>
</feature>
<feature type="domain" description="DUF4378" evidence="2">
    <location>
        <begin position="621"/>
        <end position="789"/>
    </location>
</feature>
<feature type="region of interest" description="Disordered" evidence="1">
    <location>
        <begin position="364"/>
        <end position="519"/>
    </location>
</feature>
<proteinExistence type="predicted"/>
<feature type="region of interest" description="Disordered" evidence="1">
    <location>
        <begin position="92"/>
        <end position="231"/>
    </location>
</feature>
<dbReference type="EMBL" id="OX459118">
    <property type="protein sequence ID" value="CAI9092130.1"/>
    <property type="molecule type" value="Genomic_DNA"/>
</dbReference>
<dbReference type="PANTHER" id="PTHR37751">
    <property type="entry name" value="LOW PROTEIN: M-PHASE INDUCER PHOSPHATASE-LIKE PROTEIN"/>
    <property type="match status" value="1"/>
</dbReference>
<dbReference type="Pfam" id="PF14383">
    <property type="entry name" value="VARLMGL"/>
    <property type="match status" value="1"/>
</dbReference>